<evidence type="ECO:0000256" key="1">
    <source>
        <dbReference type="ARBA" id="ARBA00022857"/>
    </source>
</evidence>
<evidence type="ECO:0000313" key="5">
    <source>
        <dbReference type="Proteomes" id="UP000785200"/>
    </source>
</evidence>
<dbReference type="GO" id="GO:0016491">
    <property type="term" value="F:oxidoreductase activity"/>
    <property type="evidence" value="ECO:0007669"/>
    <property type="project" value="UniProtKB-KW"/>
</dbReference>
<comment type="caution">
    <text evidence="4">The sequence shown here is derived from an EMBL/GenBank/DDBJ whole genome shotgun (WGS) entry which is preliminary data.</text>
</comment>
<dbReference type="Gene3D" id="3.90.25.10">
    <property type="entry name" value="UDP-galactose 4-epimerase, domain 1"/>
    <property type="match status" value="1"/>
</dbReference>
<evidence type="ECO:0000259" key="3">
    <source>
        <dbReference type="Pfam" id="PF05368"/>
    </source>
</evidence>
<keyword evidence="2" id="KW-0560">Oxidoreductase</keyword>
<keyword evidence="5" id="KW-1185">Reference proteome</keyword>
<dbReference type="Pfam" id="PF05368">
    <property type="entry name" value="NmrA"/>
    <property type="match status" value="1"/>
</dbReference>
<dbReference type="EMBL" id="VNKQ01000009">
    <property type="protein sequence ID" value="KAG0648775.1"/>
    <property type="molecule type" value="Genomic_DNA"/>
</dbReference>
<dbReference type="InterPro" id="IPR036291">
    <property type="entry name" value="NAD(P)-bd_dom_sf"/>
</dbReference>
<dbReference type="PANTHER" id="PTHR47706">
    <property type="entry name" value="NMRA-LIKE FAMILY PROTEIN"/>
    <property type="match status" value="1"/>
</dbReference>
<dbReference type="Proteomes" id="UP000785200">
    <property type="component" value="Unassembled WGS sequence"/>
</dbReference>
<name>A0A9P6VJE2_9HELO</name>
<dbReference type="SUPFAM" id="SSF51735">
    <property type="entry name" value="NAD(P)-binding Rossmann-fold domains"/>
    <property type="match status" value="1"/>
</dbReference>
<dbReference type="PANTHER" id="PTHR47706:SF9">
    <property type="entry name" value="NMRA-LIKE DOMAIN-CONTAINING PROTEIN-RELATED"/>
    <property type="match status" value="1"/>
</dbReference>
<reference evidence="4" key="1">
    <citation type="submission" date="2019-07" db="EMBL/GenBank/DDBJ databases">
        <title>Hyphodiscus hymeniophilus genome sequencing and assembly.</title>
        <authorList>
            <person name="Kramer G."/>
            <person name="Nodwell J."/>
        </authorList>
    </citation>
    <scope>NUCLEOTIDE SEQUENCE</scope>
    <source>
        <strain evidence="4">ATCC 34498</strain>
    </source>
</reference>
<proteinExistence type="predicted"/>
<evidence type="ECO:0000313" key="4">
    <source>
        <dbReference type="EMBL" id="KAG0648775.1"/>
    </source>
</evidence>
<evidence type="ECO:0000256" key="2">
    <source>
        <dbReference type="ARBA" id="ARBA00023002"/>
    </source>
</evidence>
<dbReference type="OrthoDB" id="9984533at2759"/>
<protein>
    <submittedName>
        <fullName evidence="4">Phenylcoumaran benzylic ether reductase TP77</fullName>
    </submittedName>
</protein>
<organism evidence="4 5">
    <name type="scientific">Hyphodiscus hymeniophilus</name>
    <dbReference type="NCBI Taxonomy" id="353542"/>
    <lineage>
        <taxon>Eukaryota</taxon>
        <taxon>Fungi</taxon>
        <taxon>Dikarya</taxon>
        <taxon>Ascomycota</taxon>
        <taxon>Pezizomycotina</taxon>
        <taxon>Leotiomycetes</taxon>
        <taxon>Helotiales</taxon>
        <taxon>Hyphodiscaceae</taxon>
        <taxon>Hyphodiscus</taxon>
    </lineage>
</organism>
<dbReference type="AlphaFoldDB" id="A0A9P6VJE2"/>
<sequence length="329" mass="36066">MAVIRPRSIVVVATPTAPLLPDLLHALFHTPGLEVTVLTRETTIKVPIPHAHTHAGNGLQNSGNPPTTSWIAHVKTSFAEPELTSLLEGKETLICCLTGIDIHLSPDLIAAAQRAGVKRFLPAEFGLDTGKEEIRSLLPPYQTRFEIQRRLKSSGMRWTAVYSGLMLEEALKENGILGIDVLWASVVVFPHDEKVRVALSSYRDVANAIVDVVVGNGEAHTEVYTAGFLKTLEEVVTAVEKTLDRVVDRYEGTFEGARKEAAERMKLGYFDGGVALMGRVAAWDERVDAWRYLRSESVVERSAGDWEEEVGRVVKGVREGQIKGDGCGC</sequence>
<keyword evidence="1" id="KW-0521">NADP</keyword>
<dbReference type="InterPro" id="IPR008030">
    <property type="entry name" value="NmrA-like"/>
</dbReference>
<feature type="domain" description="NmrA-like" evidence="3">
    <location>
        <begin position="32"/>
        <end position="254"/>
    </location>
</feature>
<gene>
    <name evidence="4" type="ORF">D0Z07_4704</name>
</gene>
<dbReference type="Gene3D" id="3.40.50.720">
    <property type="entry name" value="NAD(P)-binding Rossmann-like Domain"/>
    <property type="match status" value="1"/>
</dbReference>
<dbReference type="InterPro" id="IPR051609">
    <property type="entry name" value="NmrA/Isoflavone_reductase-like"/>
</dbReference>
<accession>A0A9P6VJE2</accession>